<accession>A0A0A9BCJ2</accession>
<sequence>MWNFCRAWDRARDKSDVERICQKVFEDLADKDTNLLDVYSLHVATLMVYNSINRHLVGLTRTRPT</sequence>
<proteinExistence type="predicted"/>
<name>A0A0A9BCJ2_ARUDO</name>
<organism evidence="1">
    <name type="scientific">Arundo donax</name>
    <name type="common">Giant reed</name>
    <name type="synonym">Donax arundinaceus</name>
    <dbReference type="NCBI Taxonomy" id="35708"/>
    <lineage>
        <taxon>Eukaryota</taxon>
        <taxon>Viridiplantae</taxon>
        <taxon>Streptophyta</taxon>
        <taxon>Embryophyta</taxon>
        <taxon>Tracheophyta</taxon>
        <taxon>Spermatophyta</taxon>
        <taxon>Magnoliopsida</taxon>
        <taxon>Liliopsida</taxon>
        <taxon>Poales</taxon>
        <taxon>Poaceae</taxon>
        <taxon>PACMAD clade</taxon>
        <taxon>Arundinoideae</taxon>
        <taxon>Arundineae</taxon>
        <taxon>Arundo</taxon>
    </lineage>
</organism>
<reference evidence="1" key="2">
    <citation type="journal article" date="2015" name="Data Brief">
        <title>Shoot transcriptome of the giant reed, Arundo donax.</title>
        <authorList>
            <person name="Barrero R.A."/>
            <person name="Guerrero F.D."/>
            <person name="Moolhuijzen P."/>
            <person name="Goolsby J.A."/>
            <person name="Tidwell J."/>
            <person name="Bellgard S.E."/>
            <person name="Bellgard M.I."/>
        </authorList>
    </citation>
    <scope>NUCLEOTIDE SEQUENCE</scope>
    <source>
        <tissue evidence="1">Shoot tissue taken approximately 20 cm above the soil surface</tissue>
    </source>
</reference>
<evidence type="ECO:0000313" key="1">
    <source>
        <dbReference type="EMBL" id="JAD57017.1"/>
    </source>
</evidence>
<dbReference type="EMBL" id="GBRH01240878">
    <property type="protein sequence ID" value="JAD57017.1"/>
    <property type="molecule type" value="Transcribed_RNA"/>
</dbReference>
<dbReference type="AlphaFoldDB" id="A0A0A9BCJ2"/>
<protein>
    <submittedName>
        <fullName evidence="1">Uncharacterized protein</fullName>
    </submittedName>
</protein>
<reference evidence="1" key="1">
    <citation type="submission" date="2014-09" db="EMBL/GenBank/DDBJ databases">
        <authorList>
            <person name="Magalhaes I.L.F."/>
            <person name="Oliveira U."/>
            <person name="Santos F.R."/>
            <person name="Vidigal T.H.D.A."/>
            <person name="Brescovit A.D."/>
            <person name="Santos A.J."/>
        </authorList>
    </citation>
    <scope>NUCLEOTIDE SEQUENCE</scope>
    <source>
        <tissue evidence="1">Shoot tissue taken approximately 20 cm above the soil surface</tissue>
    </source>
</reference>